<dbReference type="Pfam" id="PF25019">
    <property type="entry name" value="LRR_R13L1-DRL21"/>
    <property type="match status" value="1"/>
</dbReference>
<dbReference type="InterPro" id="IPR032675">
    <property type="entry name" value="LRR_dom_sf"/>
</dbReference>
<dbReference type="SUPFAM" id="SSF52047">
    <property type="entry name" value="RNI-like"/>
    <property type="match status" value="1"/>
</dbReference>
<keyword evidence="5" id="KW-1185">Reference proteome</keyword>
<dbReference type="Gene3D" id="3.80.10.10">
    <property type="entry name" value="Ribonuclease Inhibitor"/>
    <property type="match status" value="1"/>
</dbReference>
<sequence>MEKCTYEKPQASGNGPLKKLSSYVSYMERSLKNLARICVLFHKHELTCFWIALGCTELEYEGRQGGTCAKPHSKLFQNEEKDEFGCVAKFRMYDLIHDLAVSVAGFKYKVDDSSSEAYREFDERIGHLSFSEEVKFSEDLPPALLKMKKKLQSFIMLAHFSLLKPRSGVSGFCRLRWRIQRSNSKDKVPVNRLDELNHLSNLEGNLKIIVKSEHGWNKARAAERREQDSIEDLQPHPNIRFLRIQLYKGKRLPSLMISWDQLHYNCDDYDLVKIDLSFLRGCKYLSSFGRLPHLKLCRLRAISLNSKDGGRLVAAVGKIQDDNSILYCFPQIPEWINTHMSLKELSIRSCPKLTLLPKQMTNVPNLQSHNTSLT</sequence>
<evidence type="ECO:0000313" key="5">
    <source>
        <dbReference type="Proteomes" id="UP001153076"/>
    </source>
</evidence>
<keyword evidence="1" id="KW-0433">Leucine-rich repeat</keyword>
<proteinExistence type="predicted"/>
<comment type="caution">
    <text evidence="4">The sequence shown here is derived from an EMBL/GenBank/DDBJ whole genome shotgun (WGS) entry which is preliminary data.</text>
</comment>
<dbReference type="PANTHER" id="PTHR36766:SF63">
    <property type="entry name" value="NB-ARC DOMAIN-CONTAINING PROTEIN"/>
    <property type="match status" value="1"/>
</dbReference>
<name>A0A9Q1GZA4_9CARY</name>
<feature type="domain" description="R13L1/DRL21-like LRR repeat region" evidence="3">
    <location>
        <begin position="217"/>
        <end position="300"/>
    </location>
</feature>
<evidence type="ECO:0000259" key="3">
    <source>
        <dbReference type="Pfam" id="PF25019"/>
    </source>
</evidence>
<protein>
    <recommendedName>
        <fullName evidence="3">R13L1/DRL21-like LRR repeat region domain-containing protein</fullName>
    </recommendedName>
</protein>
<keyword evidence="2" id="KW-0611">Plant defense</keyword>
<dbReference type="AlphaFoldDB" id="A0A9Q1GZA4"/>
<dbReference type="EMBL" id="JAKOGI010001092">
    <property type="protein sequence ID" value="KAJ8427800.1"/>
    <property type="molecule type" value="Genomic_DNA"/>
</dbReference>
<dbReference type="GO" id="GO:0006952">
    <property type="term" value="P:defense response"/>
    <property type="evidence" value="ECO:0007669"/>
    <property type="project" value="UniProtKB-KW"/>
</dbReference>
<dbReference type="Proteomes" id="UP001153076">
    <property type="component" value="Unassembled WGS sequence"/>
</dbReference>
<accession>A0A9Q1GZA4</accession>
<evidence type="ECO:0000313" key="4">
    <source>
        <dbReference type="EMBL" id="KAJ8427800.1"/>
    </source>
</evidence>
<evidence type="ECO:0000256" key="2">
    <source>
        <dbReference type="ARBA" id="ARBA00022821"/>
    </source>
</evidence>
<organism evidence="4 5">
    <name type="scientific">Carnegiea gigantea</name>
    <dbReference type="NCBI Taxonomy" id="171969"/>
    <lineage>
        <taxon>Eukaryota</taxon>
        <taxon>Viridiplantae</taxon>
        <taxon>Streptophyta</taxon>
        <taxon>Embryophyta</taxon>
        <taxon>Tracheophyta</taxon>
        <taxon>Spermatophyta</taxon>
        <taxon>Magnoliopsida</taxon>
        <taxon>eudicotyledons</taxon>
        <taxon>Gunneridae</taxon>
        <taxon>Pentapetalae</taxon>
        <taxon>Caryophyllales</taxon>
        <taxon>Cactineae</taxon>
        <taxon>Cactaceae</taxon>
        <taxon>Cactoideae</taxon>
        <taxon>Echinocereeae</taxon>
        <taxon>Carnegiea</taxon>
    </lineage>
</organism>
<dbReference type="OrthoDB" id="5279713at2759"/>
<reference evidence="4" key="1">
    <citation type="submission" date="2022-04" db="EMBL/GenBank/DDBJ databases">
        <title>Carnegiea gigantea Genome sequencing and assembly v2.</title>
        <authorList>
            <person name="Copetti D."/>
            <person name="Sanderson M.J."/>
            <person name="Burquez A."/>
            <person name="Wojciechowski M.F."/>
        </authorList>
    </citation>
    <scope>NUCLEOTIDE SEQUENCE</scope>
    <source>
        <strain evidence="4">SGP5-SGP5p</strain>
        <tissue evidence="4">Aerial part</tissue>
    </source>
</reference>
<dbReference type="InterPro" id="IPR056789">
    <property type="entry name" value="LRR_R13L1-DRL21"/>
</dbReference>
<evidence type="ECO:0000256" key="1">
    <source>
        <dbReference type="ARBA" id="ARBA00022614"/>
    </source>
</evidence>
<dbReference type="PANTHER" id="PTHR36766">
    <property type="entry name" value="PLANT BROAD-SPECTRUM MILDEW RESISTANCE PROTEIN RPW8"/>
    <property type="match status" value="1"/>
</dbReference>
<gene>
    <name evidence="4" type="ORF">Cgig2_025818</name>
</gene>